<reference evidence="2 3" key="1">
    <citation type="submission" date="2024-08" db="EMBL/GenBank/DDBJ databases">
        <authorList>
            <person name="Ishaq N."/>
        </authorList>
    </citation>
    <scope>NUCLEOTIDE SEQUENCE [LARGE SCALE GENOMIC DNA]</scope>
    <source>
        <strain evidence="2 3">JCM 30400</strain>
    </source>
</reference>
<evidence type="ECO:0000313" key="2">
    <source>
        <dbReference type="EMBL" id="MFA0792043.1"/>
    </source>
</evidence>
<feature type="transmembrane region" description="Helical" evidence="1">
    <location>
        <begin position="69"/>
        <end position="88"/>
    </location>
</feature>
<evidence type="ECO:0000256" key="1">
    <source>
        <dbReference type="SAM" id="Phobius"/>
    </source>
</evidence>
<protein>
    <submittedName>
        <fullName evidence="2">Uncharacterized protein</fullName>
    </submittedName>
</protein>
<organism evidence="2 3">
    <name type="scientific">Microbulbifer echini</name>
    <dbReference type="NCBI Taxonomy" id="1529067"/>
    <lineage>
        <taxon>Bacteria</taxon>
        <taxon>Pseudomonadati</taxon>
        <taxon>Pseudomonadota</taxon>
        <taxon>Gammaproteobacteria</taxon>
        <taxon>Cellvibrionales</taxon>
        <taxon>Microbulbiferaceae</taxon>
        <taxon>Microbulbifer</taxon>
    </lineage>
</organism>
<sequence length="133" mass="14975">MSQVKEFLEGISLKRISHGFEGWLASTGGKNSISVSQWKIAMLILLVLYPTVMVTAEWISSLVDNCSRAYSMFLTGTFVVSVLTWVAMPEITRVIGFWLSIKATKDSKSNLYGVLSIILIYVILVFTFNWLQK</sequence>
<feature type="transmembrane region" description="Helical" evidence="1">
    <location>
        <begin position="109"/>
        <end position="131"/>
    </location>
</feature>
<accession>A0ABV4NRL7</accession>
<proteinExistence type="predicted"/>
<keyword evidence="1" id="KW-0812">Transmembrane</keyword>
<feature type="transmembrane region" description="Helical" evidence="1">
    <location>
        <begin position="40"/>
        <end position="63"/>
    </location>
</feature>
<name>A0ABV4NRL7_9GAMM</name>
<dbReference type="InterPro" id="IPR038762">
    <property type="entry name" value="ABM_predict"/>
</dbReference>
<keyword evidence="3" id="KW-1185">Reference proteome</keyword>
<gene>
    <name evidence="2" type="ORF">ACCI51_15955</name>
</gene>
<dbReference type="RefSeq" id="WP_371844455.1">
    <property type="nucleotide sequence ID" value="NZ_JBGMEL010000017.1"/>
</dbReference>
<evidence type="ECO:0000313" key="3">
    <source>
        <dbReference type="Proteomes" id="UP001569414"/>
    </source>
</evidence>
<keyword evidence="1" id="KW-1133">Transmembrane helix</keyword>
<comment type="caution">
    <text evidence="2">The sequence shown here is derived from an EMBL/GenBank/DDBJ whole genome shotgun (WGS) entry which is preliminary data.</text>
</comment>
<dbReference type="EMBL" id="JBGMEL010000017">
    <property type="protein sequence ID" value="MFA0792043.1"/>
    <property type="molecule type" value="Genomic_DNA"/>
</dbReference>
<keyword evidence="1" id="KW-0472">Membrane</keyword>
<dbReference type="PANTHER" id="PTHR40057">
    <property type="entry name" value="SLR1162 PROTEIN"/>
    <property type="match status" value="1"/>
</dbReference>
<dbReference type="PANTHER" id="PTHR40057:SF1">
    <property type="entry name" value="SLR1162 PROTEIN"/>
    <property type="match status" value="1"/>
</dbReference>
<dbReference type="Proteomes" id="UP001569414">
    <property type="component" value="Unassembled WGS sequence"/>
</dbReference>